<dbReference type="Gene3D" id="3.40.50.720">
    <property type="entry name" value="NAD(P)-binding Rossmann-like Domain"/>
    <property type="match status" value="1"/>
</dbReference>
<evidence type="ECO:0000313" key="1">
    <source>
        <dbReference type="EMBL" id="TPX41652.1"/>
    </source>
</evidence>
<gene>
    <name evidence="1" type="ORF">SeLEV6574_g05982</name>
</gene>
<organism evidence="1 2">
    <name type="scientific">Synchytrium endobioticum</name>
    <dbReference type="NCBI Taxonomy" id="286115"/>
    <lineage>
        <taxon>Eukaryota</taxon>
        <taxon>Fungi</taxon>
        <taxon>Fungi incertae sedis</taxon>
        <taxon>Chytridiomycota</taxon>
        <taxon>Chytridiomycota incertae sedis</taxon>
        <taxon>Chytridiomycetes</taxon>
        <taxon>Synchytriales</taxon>
        <taxon>Synchytriaceae</taxon>
        <taxon>Synchytrium</taxon>
    </lineage>
</organism>
<dbReference type="InterPro" id="IPR036291">
    <property type="entry name" value="NAD(P)-bd_dom_sf"/>
</dbReference>
<name>A0A507CR60_9FUNG</name>
<dbReference type="EMBL" id="QEAM01000309">
    <property type="protein sequence ID" value="TPX41652.1"/>
    <property type="molecule type" value="Genomic_DNA"/>
</dbReference>
<dbReference type="OrthoDB" id="10257049at2759"/>
<accession>A0A507CR60</accession>
<dbReference type="GO" id="GO:0016491">
    <property type="term" value="F:oxidoreductase activity"/>
    <property type="evidence" value="ECO:0007669"/>
    <property type="project" value="TreeGrafter"/>
</dbReference>
<dbReference type="InterPro" id="IPR051397">
    <property type="entry name" value="Zn-ADH-like_protein"/>
</dbReference>
<protein>
    <recommendedName>
        <fullName evidence="3">Alcohol dehydrogenase-like C-terminal domain-containing protein</fullName>
    </recommendedName>
</protein>
<dbReference type="Proteomes" id="UP000320475">
    <property type="component" value="Unassembled WGS sequence"/>
</dbReference>
<dbReference type="PANTHER" id="PTHR43677">
    <property type="entry name" value="SHORT-CHAIN DEHYDROGENASE/REDUCTASE"/>
    <property type="match status" value="1"/>
</dbReference>
<sequence>MERVFGSKDGTDVWAEEIAVPGSMALRLHRVPKNLTLGECLAVTSSYPTSFVALTASCGRFGVLFLKLVEPSIAWNGRIVVVGFTGGAIESVPTNRLLLKNASVVGIHLGDYSVHQPEIPEQAWKEIFKILESGKIRPAIYKIQTFTGLESIPRALTDLGNRKTWGKVIVEYEETADNTARL</sequence>
<dbReference type="VEuPathDB" id="FungiDB:SeMB42_g01886"/>
<reference evidence="1 2" key="1">
    <citation type="journal article" date="2019" name="Sci. Rep.">
        <title>Comparative genomics of chytrid fungi reveal insights into the obligate biotrophic and pathogenic lifestyle of Synchytrium endobioticum.</title>
        <authorList>
            <person name="van de Vossenberg B.T.L.H."/>
            <person name="Warris S."/>
            <person name="Nguyen H.D.T."/>
            <person name="van Gent-Pelzer M.P.E."/>
            <person name="Joly D.L."/>
            <person name="van de Geest H.C."/>
            <person name="Bonants P.J.M."/>
            <person name="Smith D.S."/>
            <person name="Levesque C.A."/>
            <person name="van der Lee T.A.J."/>
        </authorList>
    </citation>
    <scope>NUCLEOTIDE SEQUENCE [LARGE SCALE GENOMIC DNA]</scope>
    <source>
        <strain evidence="1 2">LEV6574</strain>
    </source>
</reference>
<comment type="caution">
    <text evidence="1">The sequence shown here is derived from an EMBL/GenBank/DDBJ whole genome shotgun (WGS) entry which is preliminary data.</text>
</comment>
<dbReference type="AlphaFoldDB" id="A0A507CR60"/>
<dbReference type="GO" id="GO:0005739">
    <property type="term" value="C:mitochondrion"/>
    <property type="evidence" value="ECO:0007669"/>
    <property type="project" value="TreeGrafter"/>
</dbReference>
<dbReference type="SUPFAM" id="SSF51735">
    <property type="entry name" value="NAD(P)-binding Rossmann-fold domains"/>
    <property type="match status" value="1"/>
</dbReference>
<proteinExistence type="predicted"/>
<dbReference type="Pfam" id="PF13602">
    <property type="entry name" value="ADH_zinc_N_2"/>
    <property type="match status" value="1"/>
</dbReference>
<dbReference type="PANTHER" id="PTHR43677:SF4">
    <property type="entry name" value="QUINONE OXIDOREDUCTASE-LIKE PROTEIN 2"/>
    <property type="match status" value="1"/>
</dbReference>
<dbReference type="Gene3D" id="3.90.180.10">
    <property type="entry name" value="Medium-chain alcohol dehydrogenases, catalytic domain"/>
    <property type="match status" value="1"/>
</dbReference>
<evidence type="ECO:0008006" key="3">
    <source>
        <dbReference type="Google" id="ProtNLM"/>
    </source>
</evidence>
<evidence type="ECO:0000313" key="2">
    <source>
        <dbReference type="Proteomes" id="UP000320475"/>
    </source>
</evidence>